<dbReference type="Gene3D" id="3.40.50.300">
    <property type="entry name" value="P-loop containing nucleotide triphosphate hydrolases"/>
    <property type="match status" value="3"/>
</dbReference>
<dbReference type="PROSITE" id="PS00871">
    <property type="entry name" value="CLPAB_2"/>
    <property type="match status" value="1"/>
</dbReference>
<evidence type="ECO:0000256" key="2">
    <source>
        <dbReference type="ARBA" id="ARBA00008675"/>
    </source>
</evidence>
<dbReference type="PANTHER" id="PTHR11638">
    <property type="entry name" value="ATP-DEPENDENT CLP PROTEASE"/>
    <property type="match status" value="1"/>
</dbReference>
<keyword evidence="7 9" id="KW-0143">Chaperone</keyword>
<dbReference type="PANTHER" id="PTHR11638:SF18">
    <property type="entry name" value="HEAT SHOCK PROTEIN 104"/>
    <property type="match status" value="1"/>
</dbReference>
<dbReference type="PROSITE" id="PS00870">
    <property type="entry name" value="CLPAB_1"/>
    <property type="match status" value="1"/>
</dbReference>
<sequence length="717" mass="81384">MFASFTPTEEKNVLSKYSRNLNDEIARNAIDPTIGREEEIRRLIEILSRKNKNNPVLIGEPGVGKTAIVEGFARKIVNGDVPDNLKDVEVVELSLSSLIAGTQFQGSFEERLNKILKEVKNSSGKVILFIDEIHQLVGMGKNSSNSAMDAANILKPMMARGEIKVIGATTIDEYRKYIEKDGALERRMQKILVDEPTKQEALTIMRGLRERWEAFHKVRIFDDALVAAVEMSARYISDRYLPDKAIDLIDEAAAKIKTLIHSLPPELDNIKQKIIHLSTELAALEREKKENHSNVRLGRIEQLKKEIKDFTNKQNELTVKWTQQKTIYERINKLKEEVTNLTAEIERLQAKGEYTQASKLLYLEIPKRQEEIEKKTKELSEFTDNLIKTSISRVEIAEVISQATKIPLSKLVASEQQKLLNLKNDLSKYVKGQDHAITNVSDAVLRGRAQINDPNRPIGSFLFLGPTGVGKTEVAKKLAYCLFDNEKAMVRIDMSEFMERHSVDKLIGSPPGYVGYDQPGVLSDAIRTKPYAVVLFDEIEKAHPDVLNILLQILDDGQLTDNHNRLVNFKNTIIIMTSNIGAEHILANNPAKTIEELKRKIRPELLNRIDELITFKALNDKDLSAIAQKLLSDLSDRIKKQQINITFDKKIVENVVKHGSNTVFGARPLKRFIQREVENFLAKKIIENKLEKNKSYVCTFNAETNEYTLVNLRKAVS</sequence>
<evidence type="ECO:0000256" key="8">
    <source>
        <dbReference type="ARBA" id="ARBA00026057"/>
    </source>
</evidence>
<evidence type="ECO:0000256" key="9">
    <source>
        <dbReference type="RuleBase" id="RU004432"/>
    </source>
</evidence>
<feature type="domain" description="Clp ATPase C-terminal" evidence="12">
    <location>
        <begin position="618"/>
        <end position="709"/>
    </location>
</feature>
<dbReference type="InterPro" id="IPR001270">
    <property type="entry name" value="ClpA/B"/>
</dbReference>
<dbReference type="InterPro" id="IPR041546">
    <property type="entry name" value="ClpA/ClpB_AAA_lid"/>
</dbReference>
<dbReference type="Pfam" id="PF10431">
    <property type="entry name" value="ClpB_D2-small"/>
    <property type="match status" value="1"/>
</dbReference>
<dbReference type="KEGG" id="mgz:GCW_02785"/>
<organism evidence="13 14">
    <name type="scientific">Mycoplasmoides gallisepticum S6</name>
    <dbReference type="NCBI Taxonomy" id="1006581"/>
    <lineage>
        <taxon>Bacteria</taxon>
        <taxon>Bacillati</taxon>
        <taxon>Mycoplasmatota</taxon>
        <taxon>Mycoplasmoidales</taxon>
        <taxon>Mycoplasmoidaceae</taxon>
        <taxon>Mycoplasmoides</taxon>
    </lineage>
</organism>
<dbReference type="InterPro" id="IPR018368">
    <property type="entry name" value="ClpA/B_CS1"/>
</dbReference>
<evidence type="ECO:0000256" key="1">
    <source>
        <dbReference type="ARBA" id="ARBA00004496"/>
    </source>
</evidence>
<keyword evidence="5 9" id="KW-0067">ATP-binding</keyword>
<dbReference type="eggNOG" id="COG0542">
    <property type="taxonomic scope" value="Bacteria"/>
</dbReference>
<dbReference type="InterPro" id="IPR028299">
    <property type="entry name" value="ClpA/B_CS2"/>
</dbReference>
<evidence type="ECO:0000256" key="5">
    <source>
        <dbReference type="ARBA" id="ARBA00022840"/>
    </source>
</evidence>
<dbReference type="InterPro" id="IPR003593">
    <property type="entry name" value="AAA+_ATPase"/>
</dbReference>
<protein>
    <submittedName>
        <fullName evidence="13">ClpB chaperone</fullName>
    </submittedName>
</protein>
<dbReference type="PRINTS" id="PR00300">
    <property type="entry name" value="CLPPROTEASEA"/>
</dbReference>
<dbReference type="Pfam" id="PF00004">
    <property type="entry name" value="AAA"/>
    <property type="match status" value="1"/>
</dbReference>
<accession>A0A0F6CKY4</accession>
<gene>
    <name evidence="13" type="primary">clpB</name>
    <name evidence="13" type="ORF">GCW_02785</name>
</gene>
<dbReference type="Proteomes" id="UP000018735">
    <property type="component" value="Chromosome"/>
</dbReference>
<dbReference type="GO" id="GO:0005737">
    <property type="term" value="C:cytoplasm"/>
    <property type="evidence" value="ECO:0007669"/>
    <property type="project" value="UniProtKB-SubCell"/>
</dbReference>
<dbReference type="GO" id="GO:0016887">
    <property type="term" value="F:ATP hydrolysis activity"/>
    <property type="evidence" value="ECO:0007669"/>
    <property type="project" value="InterPro"/>
</dbReference>
<dbReference type="InterPro" id="IPR050130">
    <property type="entry name" value="ClpA_ClpB"/>
</dbReference>
<dbReference type="FunFam" id="3.40.50.300:FF:000010">
    <property type="entry name" value="Chaperone clpB 1, putative"/>
    <property type="match status" value="1"/>
</dbReference>
<dbReference type="InterPro" id="IPR019489">
    <property type="entry name" value="Clp_ATPase_C"/>
</dbReference>
<evidence type="ECO:0000313" key="14">
    <source>
        <dbReference type="Proteomes" id="UP000018735"/>
    </source>
</evidence>
<keyword evidence="6 10" id="KW-0175">Coiled coil</keyword>
<dbReference type="SUPFAM" id="SSF52540">
    <property type="entry name" value="P-loop containing nucleoside triphosphate hydrolases"/>
    <property type="match status" value="2"/>
</dbReference>
<dbReference type="RefSeq" id="WP_011884685.1">
    <property type="nucleotide sequence ID" value="NC_023030.2"/>
</dbReference>
<keyword evidence="3" id="KW-0677">Repeat</keyword>
<dbReference type="EMBL" id="CP006916">
    <property type="protein sequence ID" value="AHB99756.1"/>
    <property type="molecule type" value="Genomic_DNA"/>
</dbReference>
<evidence type="ECO:0000313" key="13">
    <source>
        <dbReference type="EMBL" id="AHB99756.1"/>
    </source>
</evidence>
<comment type="similarity">
    <text evidence="2 9">Belongs to the ClpA/ClpB family.</text>
</comment>
<dbReference type="SMART" id="SM00382">
    <property type="entry name" value="AAA"/>
    <property type="match status" value="2"/>
</dbReference>
<dbReference type="SMART" id="SM01086">
    <property type="entry name" value="ClpB_D2-small"/>
    <property type="match status" value="1"/>
</dbReference>
<dbReference type="FunFam" id="3.40.50.300:FF:000120">
    <property type="entry name" value="ATP-dependent chaperone ClpB"/>
    <property type="match status" value="1"/>
</dbReference>
<evidence type="ECO:0000259" key="11">
    <source>
        <dbReference type="SMART" id="SM00382"/>
    </source>
</evidence>
<feature type="coiled-coil region" evidence="10">
    <location>
        <begin position="267"/>
        <end position="351"/>
    </location>
</feature>
<dbReference type="GO" id="GO:0034605">
    <property type="term" value="P:cellular response to heat"/>
    <property type="evidence" value="ECO:0007669"/>
    <property type="project" value="TreeGrafter"/>
</dbReference>
<dbReference type="Pfam" id="PF17871">
    <property type="entry name" value="AAA_lid_9"/>
    <property type="match status" value="1"/>
</dbReference>
<dbReference type="FunFam" id="3.40.50.300:FF:000025">
    <property type="entry name" value="ATP-dependent Clp protease subunit"/>
    <property type="match status" value="1"/>
</dbReference>
<dbReference type="InterPro" id="IPR027417">
    <property type="entry name" value="P-loop_NTPase"/>
</dbReference>
<dbReference type="InterPro" id="IPR003959">
    <property type="entry name" value="ATPase_AAA_core"/>
</dbReference>
<keyword evidence="4 9" id="KW-0547">Nucleotide-binding</keyword>
<dbReference type="Gene3D" id="1.10.8.60">
    <property type="match status" value="1"/>
</dbReference>
<dbReference type="CDD" id="cd00009">
    <property type="entry name" value="AAA"/>
    <property type="match status" value="1"/>
</dbReference>
<name>A0A0F6CKY4_MYCGL</name>
<evidence type="ECO:0000256" key="3">
    <source>
        <dbReference type="ARBA" id="ARBA00022737"/>
    </source>
</evidence>
<dbReference type="AlphaFoldDB" id="A0A0F6CKY4"/>
<evidence type="ECO:0000256" key="10">
    <source>
        <dbReference type="SAM" id="Coils"/>
    </source>
</evidence>
<dbReference type="Pfam" id="PF07724">
    <property type="entry name" value="AAA_2"/>
    <property type="match status" value="1"/>
</dbReference>
<proteinExistence type="inferred from homology"/>
<comment type="subunit">
    <text evidence="8">Homohexamer. The oligomerization is ATP-dependent.</text>
</comment>
<evidence type="ECO:0000256" key="4">
    <source>
        <dbReference type="ARBA" id="ARBA00022741"/>
    </source>
</evidence>
<reference evidence="13 14" key="1">
    <citation type="journal article" date="2011" name="PLoS ONE">
        <title>Core proteome of the minimal cell: comparative proteomics of three mollicute species.</title>
        <authorList>
            <person name="Fisunov G.Y."/>
            <person name="Alexeev D.G."/>
            <person name="Bazaleev N.A."/>
            <person name="Ladygina V.G."/>
            <person name="Galyamina M.A."/>
            <person name="Kondratov I.G."/>
            <person name="Zhukova N.A."/>
            <person name="Serebryakova M.V."/>
            <person name="Demina I.A."/>
            <person name="Govorun V.M."/>
        </authorList>
    </citation>
    <scope>NUCLEOTIDE SEQUENCE [LARGE SCALE GENOMIC DNA]</scope>
    <source>
        <strain evidence="13 14">S6</strain>
    </source>
</reference>
<feature type="domain" description="AAA+ ATPase" evidence="11">
    <location>
        <begin position="51"/>
        <end position="198"/>
    </location>
</feature>
<feature type="domain" description="AAA+ ATPase" evidence="11">
    <location>
        <begin position="457"/>
        <end position="602"/>
    </location>
</feature>
<evidence type="ECO:0000259" key="12">
    <source>
        <dbReference type="SMART" id="SM01086"/>
    </source>
</evidence>
<evidence type="ECO:0000256" key="6">
    <source>
        <dbReference type="ARBA" id="ARBA00023054"/>
    </source>
</evidence>
<dbReference type="CDD" id="cd19499">
    <property type="entry name" value="RecA-like_ClpB_Hsp104-like"/>
    <property type="match status" value="1"/>
</dbReference>
<comment type="subcellular location">
    <subcellularLocation>
        <location evidence="1">Cytoplasm</location>
    </subcellularLocation>
</comment>
<dbReference type="GO" id="GO:0005524">
    <property type="term" value="F:ATP binding"/>
    <property type="evidence" value="ECO:0007669"/>
    <property type="project" value="UniProtKB-KW"/>
</dbReference>
<dbReference type="HOGENOM" id="CLU_005070_4_0_14"/>
<evidence type="ECO:0000256" key="7">
    <source>
        <dbReference type="ARBA" id="ARBA00023186"/>
    </source>
</evidence>